<keyword evidence="3" id="KW-1185">Reference proteome</keyword>
<sequence>MNAAPVAVVGAGWAGLSAALVLAQAGRRVTLLEAAAIPGGRARTLRLGDALLDNGQHILVGACHEVLAQLRGVGVDPDRALLTLPFQLTLQSSSDATAGHRFHLAPNAATPWSLAAALYRALAPQARNQRLATVAGAAAMLYAPLRRDVDVLRWLQRHRQSEALIRMLWEPLCLAVMNAPPHAASAAIFRNTLRLTLLHGHRDARLMIPRLPLGALFPEPAVARLRSLGAELRMSTRVTAIESRGDRDFRLRLRGGETLHCTQVILATPPRAAQRLLPDAPGPDPVRSALCALGERAICTVYLRYPEPLGRLPALTGLLGQHGQWLLPRGVSGEPHWAAVVISSAGDFPEAEPGRRWHQVGQELAATFPGLGLPERGYSICERAATFDARPGIDPLRPGPDSGRPGLHLAGDYLVPGLPATLEAAVRGGLQAARAALASDA</sequence>
<dbReference type="Proteomes" id="UP000005289">
    <property type="component" value="Chromosome"/>
</dbReference>
<dbReference type="STRING" id="713585.THITH_09115"/>
<dbReference type="PANTHER" id="PTHR42923">
    <property type="entry name" value="PROTOPORPHYRINOGEN OXIDASE"/>
    <property type="match status" value="1"/>
</dbReference>
<dbReference type="OrthoDB" id="7849608at2"/>
<evidence type="ECO:0000313" key="2">
    <source>
        <dbReference type="EMBL" id="AHE98398.1"/>
    </source>
</evidence>
<dbReference type="InterPro" id="IPR036188">
    <property type="entry name" value="FAD/NAD-bd_sf"/>
</dbReference>
<dbReference type="InterPro" id="IPR050464">
    <property type="entry name" value="Zeta_carotene_desat/Oxidored"/>
</dbReference>
<organism evidence="2 3">
    <name type="scientific">Thioalkalivibrio paradoxus ARh 1</name>
    <dbReference type="NCBI Taxonomy" id="713585"/>
    <lineage>
        <taxon>Bacteria</taxon>
        <taxon>Pseudomonadati</taxon>
        <taxon>Pseudomonadota</taxon>
        <taxon>Gammaproteobacteria</taxon>
        <taxon>Chromatiales</taxon>
        <taxon>Ectothiorhodospiraceae</taxon>
        <taxon>Thioalkalivibrio</taxon>
    </lineage>
</organism>
<dbReference type="GO" id="GO:0016491">
    <property type="term" value="F:oxidoreductase activity"/>
    <property type="evidence" value="ECO:0007669"/>
    <property type="project" value="InterPro"/>
</dbReference>
<proteinExistence type="predicted"/>
<dbReference type="Gene3D" id="3.50.50.60">
    <property type="entry name" value="FAD/NAD(P)-binding domain"/>
    <property type="match status" value="1"/>
</dbReference>
<dbReference type="SUPFAM" id="SSF51905">
    <property type="entry name" value="FAD/NAD(P)-binding domain"/>
    <property type="match status" value="1"/>
</dbReference>
<name>W0DN30_9GAMM</name>
<protein>
    <submittedName>
        <fullName evidence="2">Desaturase</fullName>
    </submittedName>
</protein>
<dbReference type="Pfam" id="PF01593">
    <property type="entry name" value="Amino_oxidase"/>
    <property type="match status" value="1"/>
</dbReference>
<dbReference type="HOGENOM" id="CLU_022687_2_1_6"/>
<evidence type="ECO:0000259" key="1">
    <source>
        <dbReference type="Pfam" id="PF01593"/>
    </source>
</evidence>
<evidence type="ECO:0000313" key="3">
    <source>
        <dbReference type="Proteomes" id="UP000005289"/>
    </source>
</evidence>
<gene>
    <name evidence="2" type="ORF">THITH_09115</name>
</gene>
<feature type="domain" description="Amine oxidase" evidence="1">
    <location>
        <begin position="14"/>
        <end position="436"/>
    </location>
</feature>
<reference evidence="2 3" key="1">
    <citation type="submission" date="2013-12" db="EMBL/GenBank/DDBJ databases">
        <authorList>
            <consortium name="DOE Joint Genome Institute"/>
            <person name="Muyzer G."/>
            <person name="Huntemann M."/>
            <person name="Han J."/>
            <person name="Chen A."/>
            <person name="Kyrpides N."/>
            <person name="Mavromatis K."/>
            <person name="Markowitz V."/>
            <person name="Palaniappan K."/>
            <person name="Ivanova N."/>
            <person name="Schaumberg A."/>
            <person name="Pati A."/>
            <person name="Liolios K."/>
            <person name="Nordberg H.P."/>
            <person name="Cantor M.N."/>
            <person name="Hua S.X."/>
            <person name="Woyke T."/>
        </authorList>
    </citation>
    <scope>NUCLEOTIDE SEQUENCE [LARGE SCALE GENOMIC DNA]</scope>
    <source>
        <strain evidence="2 3">ARh 1</strain>
    </source>
</reference>
<dbReference type="NCBIfam" id="TIGR03467">
    <property type="entry name" value="HpnE"/>
    <property type="match status" value="1"/>
</dbReference>
<dbReference type="EMBL" id="CP007029">
    <property type="protein sequence ID" value="AHE98398.1"/>
    <property type="molecule type" value="Genomic_DNA"/>
</dbReference>
<accession>W0DN30</accession>
<dbReference type="InterPro" id="IPR002937">
    <property type="entry name" value="Amino_oxidase"/>
</dbReference>
<dbReference type="InterPro" id="IPR017830">
    <property type="entry name" value="SQase_HpnE"/>
</dbReference>
<dbReference type="KEGG" id="tti:THITH_09115"/>
<dbReference type="PANTHER" id="PTHR42923:SF47">
    <property type="entry name" value="BLR3003 PROTEIN"/>
    <property type="match status" value="1"/>
</dbReference>
<dbReference type="AlphaFoldDB" id="W0DN30"/>
<dbReference type="RefSeq" id="WP_006747429.1">
    <property type="nucleotide sequence ID" value="NZ_CP007029.1"/>
</dbReference>